<gene>
    <name evidence="1" type="ORF">GCM10009021_31860</name>
</gene>
<accession>A0A830GF48</accession>
<dbReference type="EMBL" id="BMOQ01000015">
    <property type="protein sequence ID" value="GGN26980.1"/>
    <property type="molecule type" value="Genomic_DNA"/>
</dbReference>
<organism evidence="1 2">
    <name type="scientific">Halarchaeum nitratireducens</name>
    <dbReference type="NCBI Taxonomy" id="489913"/>
    <lineage>
        <taxon>Archaea</taxon>
        <taxon>Methanobacteriati</taxon>
        <taxon>Methanobacteriota</taxon>
        <taxon>Stenosarchaea group</taxon>
        <taxon>Halobacteria</taxon>
        <taxon>Halobacteriales</taxon>
        <taxon>Halobacteriaceae</taxon>
    </lineage>
</organism>
<evidence type="ECO:0000313" key="2">
    <source>
        <dbReference type="Proteomes" id="UP000608850"/>
    </source>
</evidence>
<reference evidence="1 2" key="1">
    <citation type="journal article" date="2019" name="Int. J. Syst. Evol. Microbiol.">
        <title>The Global Catalogue of Microorganisms (GCM) 10K type strain sequencing project: providing services to taxonomists for standard genome sequencing and annotation.</title>
        <authorList>
            <consortium name="The Broad Institute Genomics Platform"/>
            <consortium name="The Broad Institute Genome Sequencing Center for Infectious Disease"/>
            <person name="Wu L."/>
            <person name="Ma J."/>
        </authorList>
    </citation>
    <scope>NUCLEOTIDE SEQUENCE [LARGE SCALE GENOMIC DNA]</scope>
    <source>
        <strain evidence="1 2">JCM 16331</strain>
    </source>
</reference>
<name>A0A830GF48_9EURY</name>
<comment type="caution">
    <text evidence="1">The sequence shown here is derived from an EMBL/GenBank/DDBJ whole genome shotgun (WGS) entry which is preliminary data.</text>
</comment>
<proteinExistence type="predicted"/>
<dbReference type="AlphaFoldDB" id="A0A830GF48"/>
<keyword evidence="2" id="KW-1185">Reference proteome</keyword>
<evidence type="ECO:0000313" key="1">
    <source>
        <dbReference type="EMBL" id="GGN26980.1"/>
    </source>
</evidence>
<sequence length="75" mass="8815">MTPAMGRYRAIMTETDREYISNAGDVEKNKRHQSISRVRKRINEELPHDIDVLEEHHPELLEELRDVVCEGRADD</sequence>
<protein>
    <submittedName>
        <fullName evidence="1">Uncharacterized protein</fullName>
    </submittedName>
</protein>
<dbReference type="Proteomes" id="UP000608850">
    <property type="component" value="Unassembled WGS sequence"/>
</dbReference>